<evidence type="ECO:0000313" key="4">
    <source>
        <dbReference type="Proteomes" id="UP001501237"/>
    </source>
</evidence>
<protein>
    <submittedName>
        <fullName evidence="3">Uncharacterized protein</fullName>
    </submittedName>
</protein>
<accession>A0ABP6QCZ2</accession>
<reference evidence="4" key="1">
    <citation type="journal article" date="2019" name="Int. J. Syst. Evol. Microbiol.">
        <title>The Global Catalogue of Microorganisms (GCM) 10K type strain sequencing project: providing services to taxonomists for standard genome sequencing and annotation.</title>
        <authorList>
            <consortium name="The Broad Institute Genomics Platform"/>
            <consortium name="The Broad Institute Genome Sequencing Center for Infectious Disease"/>
            <person name="Wu L."/>
            <person name="Ma J."/>
        </authorList>
    </citation>
    <scope>NUCLEOTIDE SEQUENCE [LARGE SCALE GENOMIC DNA]</scope>
    <source>
        <strain evidence="4">JCM 9377</strain>
    </source>
</reference>
<proteinExistence type="predicted"/>
<name>A0ABP6QCZ2_9ACTN</name>
<feature type="region of interest" description="Disordered" evidence="1">
    <location>
        <begin position="172"/>
        <end position="198"/>
    </location>
</feature>
<gene>
    <name evidence="3" type="ORF">GCM10010468_45910</name>
</gene>
<keyword evidence="2" id="KW-0732">Signal</keyword>
<evidence type="ECO:0000256" key="2">
    <source>
        <dbReference type="SAM" id="SignalP"/>
    </source>
</evidence>
<keyword evidence="4" id="KW-1185">Reference proteome</keyword>
<dbReference type="EMBL" id="BAAAUV010000011">
    <property type="protein sequence ID" value="GAA3220981.1"/>
    <property type="molecule type" value="Genomic_DNA"/>
</dbReference>
<evidence type="ECO:0000313" key="3">
    <source>
        <dbReference type="EMBL" id="GAA3220981.1"/>
    </source>
</evidence>
<evidence type="ECO:0000256" key="1">
    <source>
        <dbReference type="SAM" id="MobiDB-lite"/>
    </source>
</evidence>
<comment type="caution">
    <text evidence="3">The sequence shown here is derived from an EMBL/GenBank/DDBJ whole genome shotgun (WGS) entry which is preliminary data.</text>
</comment>
<organism evidence="3 4">
    <name type="scientific">Actinocorallia longicatena</name>
    <dbReference type="NCBI Taxonomy" id="111803"/>
    <lineage>
        <taxon>Bacteria</taxon>
        <taxon>Bacillati</taxon>
        <taxon>Actinomycetota</taxon>
        <taxon>Actinomycetes</taxon>
        <taxon>Streptosporangiales</taxon>
        <taxon>Thermomonosporaceae</taxon>
        <taxon>Actinocorallia</taxon>
    </lineage>
</organism>
<feature type="signal peptide" evidence="2">
    <location>
        <begin position="1"/>
        <end position="35"/>
    </location>
</feature>
<feature type="chain" id="PRO_5046068176" evidence="2">
    <location>
        <begin position="36"/>
        <end position="265"/>
    </location>
</feature>
<dbReference type="Proteomes" id="UP001501237">
    <property type="component" value="Unassembled WGS sequence"/>
</dbReference>
<sequence>MRLEENKGSQRRTGALVGLGLAVGFSTVIAGPAQAATATVNVPCAHGRGDVAALMNDIEAGGRLRLGKSCAYRVTSKRGKRSVFPLITKETTISGRNATISWAGTESVGALFEVGENTRLTIGNVRLGSAPTRVLLGRGAAVSFISTSRASASSSSGGPAVAGPFEVSPLAGTAQGCDDVQGEGAGMPGTLSGTGAPGTITTGAPGIVGVHPVVTPLMAPEQASTVAIVKGPGCEAKVRGRVVSFTASPSPVAEATCCASVLTTN</sequence>